<dbReference type="Pfam" id="PF20209">
    <property type="entry name" value="DUF6570"/>
    <property type="match status" value="1"/>
</dbReference>
<dbReference type="EMBL" id="JAQQWI010000013">
    <property type="protein sequence ID" value="KAK8013667.1"/>
    <property type="molecule type" value="Genomic_DNA"/>
</dbReference>
<accession>A0ABR1RK52</accession>
<comment type="caution">
    <text evidence="3">The sequence shown here is derived from an EMBL/GenBank/DDBJ whole genome shotgun (WGS) entry which is preliminary data.</text>
</comment>
<dbReference type="InterPro" id="IPR025476">
    <property type="entry name" value="Helitron_helicase-like"/>
</dbReference>
<organism evidence="3 4">
    <name type="scientific">Apiospora marii</name>
    <dbReference type="NCBI Taxonomy" id="335849"/>
    <lineage>
        <taxon>Eukaryota</taxon>
        <taxon>Fungi</taxon>
        <taxon>Dikarya</taxon>
        <taxon>Ascomycota</taxon>
        <taxon>Pezizomycotina</taxon>
        <taxon>Sordariomycetes</taxon>
        <taxon>Xylariomycetidae</taxon>
        <taxon>Amphisphaeriales</taxon>
        <taxon>Apiosporaceae</taxon>
        <taxon>Apiospora</taxon>
    </lineage>
</organism>
<sequence length="471" mass="53153">MRHKEALARVVEAADKTFQEKKEASNRRDWCDPIPGERKVETIQSFLKAIHDEDDIEIAVCSICYLQKKPRELDRVDWRRAVPEEIRAALANVFVCKRCFPEEGSDVLVPICIRCREAFDRSRVPDACMGSLASIGCEHIYPKELEELTPLEKLISLNAAYGFITKFNVQRGQPTGPTYRKHVTGHITVFPNDVESLATVVLPHPLLATLEDVHVIWTGPERPTPRDVSKLLSVRPRVLRTALVWLQLNNLLYKEVVVAEGEMVSWVFESGTEVPAVAYERMIREDETVEERIRTAQIVPPVDRGCESPGVERTAEDIVEELTRAEAPTAVVSIEEMATEETAQRVFELRLTGMLPELSLYGSRHPLSNESRLYMRKKILALIVASGITAVWFTINPNDINNPVKLKIAAHRGLDDAAARALLEDLRKSLQAATLSIHDPPWLDRLLLSRDTTILRALRSRRASVGLREGQ</sequence>
<evidence type="ECO:0000313" key="3">
    <source>
        <dbReference type="EMBL" id="KAK8013667.1"/>
    </source>
</evidence>
<evidence type="ECO:0000259" key="1">
    <source>
        <dbReference type="Pfam" id="PF14214"/>
    </source>
</evidence>
<dbReference type="Pfam" id="PF14214">
    <property type="entry name" value="Helitron_like_N"/>
    <property type="match status" value="1"/>
</dbReference>
<gene>
    <name evidence="3" type="ORF">PG991_009260</name>
</gene>
<evidence type="ECO:0000259" key="2">
    <source>
        <dbReference type="Pfam" id="PF20209"/>
    </source>
</evidence>
<dbReference type="Proteomes" id="UP001396898">
    <property type="component" value="Unassembled WGS sequence"/>
</dbReference>
<dbReference type="InterPro" id="IPR046700">
    <property type="entry name" value="DUF6570"/>
</dbReference>
<reference evidence="3 4" key="1">
    <citation type="submission" date="2023-01" db="EMBL/GenBank/DDBJ databases">
        <title>Analysis of 21 Apiospora genomes using comparative genomics revels a genus with tremendous synthesis potential of carbohydrate active enzymes and secondary metabolites.</title>
        <authorList>
            <person name="Sorensen T."/>
        </authorList>
    </citation>
    <scope>NUCLEOTIDE SEQUENCE [LARGE SCALE GENOMIC DNA]</scope>
    <source>
        <strain evidence="3 4">CBS 20057</strain>
    </source>
</reference>
<protein>
    <submittedName>
        <fullName evidence="3">PIF1 protein</fullName>
    </submittedName>
</protein>
<evidence type="ECO:0000313" key="4">
    <source>
        <dbReference type="Proteomes" id="UP001396898"/>
    </source>
</evidence>
<name>A0ABR1RK52_9PEZI</name>
<proteinExistence type="predicted"/>
<feature type="domain" description="Helitron helicase-like" evidence="1">
    <location>
        <begin position="354"/>
        <end position="408"/>
    </location>
</feature>
<keyword evidence="4" id="KW-1185">Reference proteome</keyword>
<feature type="domain" description="DUF6570" evidence="2">
    <location>
        <begin position="141"/>
        <end position="260"/>
    </location>
</feature>